<dbReference type="EMBL" id="QGKX02001521">
    <property type="protein sequence ID" value="KAF3508146.1"/>
    <property type="molecule type" value="Genomic_DNA"/>
</dbReference>
<proteinExistence type="predicted"/>
<accession>A0A8S9NWN9</accession>
<dbReference type="AlphaFoldDB" id="A0A8S9NWN9"/>
<protein>
    <submittedName>
        <fullName evidence="2">Uncharacterized protein</fullName>
    </submittedName>
</protein>
<reference evidence="2" key="1">
    <citation type="submission" date="2019-12" db="EMBL/GenBank/DDBJ databases">
        <title>Genome sequencing and annotation of Brassica cretica.</title>
        <authorList>
            <person name="Studholme D.J."/>
            <person name="Sarris P."/>
        </authorList>
    </citation>
    <scope>NUCLEOTIDE SEQUENCE</scope>
    <source>
        <strain evidence="2">PFS-109/04</strain>
        <tissue evidence="2">Leaf</tissue>
    </source>
</reference>
<sequence>MDPYGSDAGIVDPGTAIVFWTPSSSLGERSGDRLNDTELEPVRPTGEPVISKGTSEVAPQLGDKGSAPSGGNQTDKRMLEIFNFSLYDQIDNAYTDRSSLGLEPVAIKEVLPAEGPVEETSVEPSGEGPLGSEPVETEGALPTEEQTQEPNIILSASHTED</sequence>
<evidence type="ECO:0000256" key="1">
    <source>
        <dbReference type="SAM" id="MobiDB-lite"/>
    </source>
</evidence>
<feature type="region of interest" description="Disordered" evidence="1">
    <location>
        <begin position="112"/>
        <end position="161"/>
    </location>
</feature>
<name>A0A8S9NWN9_BRACR</name>
<feature type="compositionally biased region" description="Polar residues" evidence="1">
    <location>
        <begin position="144"/>
        <end position="161"/>
    </location>
</feature>
<organism evidence="2 3">
    <name type="scientific">Brassica cretica</name>
    <name type="common">Mustard</name>
    <dbReference type="NCBI Taxonomy" id="69181"/>
    <lineage>
        <taxon>Eukaryota</taxon>
        <taxon>Viridiplantae</taxon>
        <taxon>Streptophyta</taxon>
        <taxon>Embryophyta</taxon>
        <taxon>Tracheophyta</taxon>
        <taxon>Spermatophyta</taxon>
        <taxon>Magnoliopsida</taxon>
        <taxon>eudicotyledons</taxon>
        <taxon>Gunneridae</taxon>
        <taxon>Pentapetalae</taxon>
        <taxon>rosids</taxon>
        <taxon>malvids</taxon>
        <taxon>Brassicales</taxon>
        <taxon>Brassicaceae</taxon>
        <taxon>Brassiceae</taxon>
        <taxon>Brassica</taxon>
    </lineage>
</organism>
<evidence type="ECO:0000313" key="2">
    <source>
        <dbReference type="EMBL" id="KAF3508146.1"/>
    </source>
</evidence>
<evidence type="ECO:0000313" key="3">
    <source>
        <dbReference type="Proteomes" id="UP000712600"/>
    </source>
</evidence>
<feature type="region of interest" description="Disordered" evidence="1">
    <location>
        <begin position="21"/>
        <end position="74"/>
    </location>
</feature>
<dbReference type="Proteomes" id="UP000712600">
    <property type="component" value="Unassembled WGS sequence"/>
</dbReference>
<gene>
    <name evidence="2" type="ORF">F2Q69_00006946</name>
</gene>
<comment type="caution">
    <text evidence="2">The sequence shown here is derived from an EMBL/GenBank/DDBJ whole genome shotgun (WGS) entry which is preliminary data.</text>
</comment>